<organism evidence="4 5">
    <name type="scientific">Candidatus Wolfebacteria bacterium RIFCSPLOWO2_01_FULL_45_19</name>
    <dbReference type="NCBI Taxonomy" id="1802557"/>
    <lineage>
        <taxon>Bacteria</taxon>
        <taxon>Candidatus Wolfeibacteriota</taxon>
    </lineage>
</organism>
<gene>
    <name evidence="4" type="ORF">A3A20_00260</name>
</gene>
<name>A0A1F8DQU9_9BACT</name>
<dbReference type="GO" id="GO:0003723">
    <property type="term" value="F:RNA binding"/>
    <property type="evidence" value="ECO:0007669"/>
    <property type="project" value="InterPro"/>
</dbReference>
<sequence length="167" mass="18850">MYSMKLTVILHNVRSLHNVGSIFRTADATGVEKIYLCGITPTPVDRFGKIRPQLAKVSLGAEKFVKWDASARSAQGIAKLIEKLKKDNYKIFAVEQDKNSIPYYKISRFQIQDSKFCLVLGNEVHGLPKSILNRADKILEIPMRGKKESLNVAVAFGIVVFRFRYAC</sequence>
<keyword evidence="2" id="KW-0808">Transferase</keyword>
<keyword evidence="1" id="KW-0489">Methyltransferase</keyword>
<dbReference type="Proteomes" id="UP000178946">
    <property type="component" value="Unassembled WGS sequence"/>
</dbReference>
<dbReference type="GO" id="GO:0032259">
    <property type="term" value="P:methylation"/>
    <property type="evidence" value="ECO:0007669"/>
    <property type="project" value="UniProtKB-KW"/>
</dbReference>
<reference evidence="4 5" key="1">
    <citation type="journal article" date="2016" name="Nat. Commun.">
        <title>Thousands of microbial genomes shed light on interconnected biogeochemical processes in an aquifer system.</title>
        <authorList>
            <person name="Anantharaman K."/>
            <person name="Brown C.T."/>
            <person name="Hug L.A."/>
            <person name="Sharon I."/>
            <person name="Castelle C.J."/>
            <person name="Probst A.J."/>
            <person name="Thomas B.C."/>
            <person name="Singh A."/>
            <person name="Wilkins M.J."/>
            <person name="Karaoz U."/>
            <person name="Brodie E.L."/>
            <person name="Williams K.H."/>
            <person name="Hubbard S.S."/>
            <person name="Banfield J.F."/>
        </authorList>
    </citation>
    <scope>NUCLEOTIDE SEQUENCE [LARGE SCALE GENOMIC DNA]</scope>
</reference>
<evidence type="ECO:0000256" key="1">
    <source>
        <dbReference type="ARBA" id="ARBA00022603"/>
    </source>
</evidence>
<dbReference type="GO" id="GO:0008173">
    <property type="term" value="F:RNA methyltransferase activity"/>
    <property type="evidence" value="ECO:0007669"/>
    <property type="project" value="InterPro"/>
</dbReference>
<proteinExistence type="predicted"/>
<evidence type="ECO:0000256" key="2">
    <source>
        <dbReference type="ARBA" id="ARBA00022679"/>
    </source>
</evidence>
<evidence type="ECO:0000259" key="3">
    <source>
        <dbReference type="Pfam" id="PF00588"/>
    </source>
</evidence>
<comment type="caution">
    <text evidence="4">The sequence shown here is derived from an EMBL/GenBank/DDBJ whole genome shotgun (WGS) entry which is preliminary data.</text>
</comment>
<dbReference type="GO" id="GO:0006396">
    <property type="term" value="P:RNA processing"/>
    <property type="evidence" value="ECO:0007669"/>
    <property type="project" value="InterPro"/>
</dbReference>
<dbReference type="PANTHER" id="PTHR43191:SF7">
    <property type="entry name" value="OBP33PEP LIKE PROTEIN"/>
    <property type="match status" value="1"/>
</dbReference>
<evidence type="ECO:0000313" key="5">
    <source>
        <dbReference type="Proteomes" id="UP000178946"/>
    </source>
</evidence>
<feature type="domain" description="tRNA/rRNA methyltransferase SpoU type" evidence="3">
    <location>
        <begin position="6"/>
        <end position="160"/>
    </location>
</feature>
<dbReference type="AlphaFoldDB" id="A0A1F8DQU9"/>
<dbReference type="InterPro" id="IPR029028">
    <property type="entry name" value="Alpha/beta_knot_MTases"/>
</dbReference>
<dbReference type="InterPro" id="IPR001537">
    <property type="entry name" value="SpoU_MeTrfase"/>
</dbReference>
<dbReference type="InterPro" id="IPR029026">
    <property type="entry name" value="tRNA_m1G_MTases_N"/>
</dbReference>
<dbReference type="InterPro" id="IPR051259">
    <property type="entry name" value="rRNA_Methyltransferase"/>
</dbReference>
<dbReference type="EMBL" id="MGIR01000005">
    <property type="protein sequence ID" value="OGM91000.1"/>
    <property type="molecule type" value="Genomic_DNA"/>
</dbReference>
<evidence type="ECO:0000313" key="4">
    <source>
        <dbReference type="EMBL" id="OGM91000.1"/>
    </source>
</evidence>
<dbReference type="PANTHER" id="PTHR43191">
    <property type="entry name" value="RRNA METHYLTRANSFERASE 3"/>
    <property type="match status" value="1"/>
</dbReference>
<protein>
    <recommendedName>
        <fullName evidence="3">tRNA/rRNA methyltransferase SpoU type domain-containing protein</fullName>
    </recommendedName>
</protein>
<dbReference type="SUPFAM" id="SSF75217">
    <property type="entry name" value="alpha/beta knot"/>
    <property type="match status" value="1"/>
</dbReference>
<dbReference type="Pfam" id="PF00588">
    <property type="entry name" value="SpoU_methylase"/>
    <property type="match status" value="1"/>
</dbReference>
<dbReference type="Gene3D" id="3.40.1280.10">
    <property type="match status" value="1"/>
</dbReference>
<accession>A0A1F8DQU9</accession>
<dbReference type="STRING" id="1802557.A3A20_00260"/>